<dbReference type="PROSITE" id="PS50082">
    <property type="entry name" value="WD_REPEATS_2"/>
    <property type="match status" value="1"/>
</dbReference>
<name>A0A2P5EWT6_TREOI</name>
<dbReference type="PROSITE" id="PS50294">
    <property type="entry name" value="WD_REPEATS_REGION"/>
    <property type="match status" value="1"/>
</dbReference>
<comment type="caution">
    <text evidence="4">The sequence shown here is derived from an EMBL/GenBank/DDBJ whole genome shotgun (WGS) entry which is preliminary data.</text>
</comment>
<dbReference type="InterPro" id="IPR019775">
    <property type="entry name" value="WD40_repeat_CS"/>
</dbReference>
<dbReference type="PROSITE" id="PS00678">
    <property type="entry name" value="WD_REPEATS_1"/>
    <property type="match status" value="1"/>
</dbReference>
<dbReference type="InterPro" id="IPR036322">
    <property type="entry name" value="WD40_repeat_dom_sf"/>
</dbReference>
<dbReference type="STRING" id="63057.A0A2P5EWT6"/>
<proteinExistence type="predicted"/>
<organism evidence="4 5">
    <name type="scientific">Trema orientale</name>
    <name type="common">Charcoal tree</name>
    <name type="synonym">Celtis orientalis</name>
    <dbReference type="NCBI Taxonomy" id="63057"/>
    <lineage>
        <taxon>Eukaryota</taxon>
        <taxon>Viridiplantae</taxon>
        <taxon>Streptophyta</taxon>
        <taxon>Embryophyta</taxon>
        <taxon>Tracheophyta</taxon>
        <taxon>Spermatophyta</taxon>
        <taxon>Magnoliopsida</taxon>
        <taxon>eudicotyledons</taxon>
        <taxon>Gunneridae</taxon>
        <taxon>Pentapetalae</taxon>
        <taxon>rosids</taxon>
        <taxon>fabids</taxon>
        <taxon>Rosales</taxon>
        <taxon>Cannabaceae</taxon>
        <taxon>Trema</taxon>
    </lineage>
</organism>
<sequence>MFISNERDVIQVEWDPNHEIILASASDDGKVILWDLSRIGSVESKYLE</sequence>
<dbReference type="AlphaFoldDB" id="A0A2P5EWT6"/>
<dbReference type="Proteomes" id="UP000237000">
    <property type="component" value="Unassembled WGS sequence"/>
</dbReference>
<evidence type="ECO:0000313" key="5">
    <source>
        <dbReference type="Proteomes" id="UP000237000"/>
    </source>
</evidence>
<feature type="repeat" description="WD" evidence="3">
    <location>
        <begin position="2"/>
        <end position="44"/>
    </location>
</feature>
<evidence type="ECO:0000256" key="3">
    <source>
        <dbReference type="PROSITE-ProRule" id="PRU00221"/>
    </source>
</evidence>
<evidence type="ECO:0000256" key="2">
    <source>
        <dbReference type="ARBA" id="ARBA00022737"/>
    </source>
</evidence>
<keyword evidence="2" id="KW-0677">Repeat</keyword>
<reference evidence="5" key="1">
    <citation type="submission" date="2016-06" db="EMBL/GenBank/DDBJ databases">
        <title>Parallel loss of symbiosis genes in relatives of nitrogen-fixing non-legume Parasponia.</title>
        <authorList>
            <person name="Van Velzen R."/>
            <person name="Holmer R."/>
            <person name="Bu F."/>
            <person name="Rutten L."/>
            <person name="Van Zeijl A."/>
            <person name="Liu W."/>
            <person name="Santuari L."/>
            <person name="Cao Q."/>
            <person name="Sharma T."/>
            <person name="Shen D."/>
            <person name="Roswanjaya Y."/>
            <person name="Wardhani T."/>
            <person name="Kalhor M.S."/>
            <person name="Jansen J."/>
            <person name="Van den Hoogen J."/>
            <person name="Gungor B."/>
            <person name="Hartog M."/>
            <person name="Hontelez J."/>
            <person name="Verver J."/>
            <person name="Yang W.-C."/>
            <person name="Schijlen E."/>
            <person name="Repin R."/>
            <person name="Schilthuizen M."/>
            <person name="Schranz E."/>
            <person name="Heidstra R."/>
            <person name="Miyata K."/>
            <person name="Fedorova E."/>
            <person name="Kohlen W."/>
            <person name="Bisseling T."/>
            <person name="Smit S."/>
            <person name="Geurts R."/>
        </authorList>
    </citation>
    <scope>NUCLEOTIDE SEQUENCE [LARGE SCALE GENOMIC DNA]</scope>
    <source>
        <strain evidence="5">cv. RG33-2</strain>
    </source>
</reference>
<dbReference type="InterPro" id="IPR015943">
    <property type="entry name" value="WD40/YVTN_repeat-like_dom_sf"/>
</dbReference>
<dbReference type="Gene3D" id="2.130.10.10">
    <property type="entry name" value="YVTN repeat-like/Quinoprotein amine dehydrogenase"/>
    <property type="match status" value="1"/>
</dbReference>
<dbReference type="InParanoid" id="A0A2P5EWT6"/>
<accession>A0A2P5EWT6</accession>
<gene>
    <name evidence="4" type="ORF">TorRG33x02_142690</name>
</gene>
<protein>
    <submittedName>
        <fullName evidence="4">Guanine nucleotide-binding protein, beta subunit</fullName>
    </submittedName>
</protein>
<evidence type="ECO:0000256" key="1">
    <source>
        <dbReference type="ARBA" id="ARBA00022574"/>
    </source>
</evidence>
<dbReference type="OrthoDB" id="1713894at2759"/>
<evidence type="ECO:0000313" key="4">
    <source>
        <dbReference type="EMBL" id="PON89983.1"/>
    </source>
</evidence>
<dbReference type="EMBL" id="JXTC01000088">
    <property type="protein sequence ID" value="PON89983.1"/>
    <property type="molecule type" value="Genomic_DNA"/>
</dbReference>
<dbReference type="InterPro" id="IPR001680">
    <property type="entry name" value="WD40_rpt"/>
</dbReference>
<keyword evidence="5" id="KW-1185">Reference proteome</keyword>
<keyword evidence="1 3" id="KW-0853">WD repeat</keyword>
<dbReference type="SUPFAM" id="SSF50978">
    <property type="entry name" value="WD40 repeat-like"/>
    <property type="match status" value="1"/>
</dbReference>